<keyword evidence="6" id="KW-1185">Reference proteome</keyword>
<keyword evidence="3" id="KW-0732">Signal</keyword>
<accession>A0ABX8LE66</accession>
<feature type="compositionally biased region" description="Low complexity" evidence="2">
    <location>
        <begin position="71"/>
        <end position="87"/>
    </location>
</feature>
<feature type="coiled-coil region" evidence="1">
    <location>
        <begin position="169"/>
        <end position="196"/>
    </location>
</feature>
<sequence>MRRTTMVATVFLLAAPALVLGGTYQWRDDAGTVHFTDDSDRIPDKYLKRAQEVDPASAAKEPAATERKNGAAAAPPAAKEAAAAPVEPEAKSARRSRLATELAQIRGELEGKKKELQRLHHKWMVAKGRTPTVEEARQFQKELAEGKTSDAQNPYVNKNSAFSFAGAARAAYYKKLAELREDKARAQQLEQELEALK</sequence>
<name>A0ABX8LE66_9BACT</name>
<evidence type="ECO:0000256" key="2">
    <source>
        <dbReference type="SAM" id="MobiDB-lite"/>
    </source>
</evidence>
<evidence type="ECO:0000256" key="3">
    <source>
        <dbReference type="SAM" id="SignalP"/>
    </source>
</evidence>
<protein>
    <submittedName>
        <fullName evidence="5">DUF4124 domain-containing protein</fullName>
    </submittedName>
</protein>
<organism evidence="5 6">
    <name type="scientific">Geomonas subterranea</name>
    <dbReference type="NCBI Taxonomy" id="2847989"/>
    <lineage>
        <taxon>Bacteria</taxon>
        <taxon>Pseudomonadati</taxon>
        <taxon>Thermodesulfobacteriota</taxon>
        <taxon>Desulfuromonadia</taxon>
        <taxon>Geobacterales</taxon>
        <taxon>Geobacteraceae</taxon>
        <taxon>Geomonas</taxon>
    </lineage>
</organism>
<gene>
    <name evidence="5" type="ORF">KP001_11050</name>
</gene>
<feature type="chain" id="PRO_5045069396" evidence="3">
    <location>
        <begin position="22"/>
        <end position="197"/>
    </location>
</feature>
<dbReference type="RefSeq" id="WP_217285703.1">
    <property type="nucleotide sequence ID" value="NZ_CP077683.1"/>
</dbReference>
<keyword evidence="1" id="KW-0175">Coiled coil</keyword>
<evidence type="ECO:0000259" key="4">
    <source>
        <dbReference type="Pfam" id="PF13511"/>
    </source>
</evidence>
<proteinExistence type="predicted"/>
<feature type="region of interest" description="Disordered" evidence="2">
    <location>
        <begin position="50"/>
        <end position="93"/>
    </location>
</feature>
<feature type="domain" description="DUF4124" evidence="4">
    <location>
        <begin position="11"/>
        <end position="79"/>
    </location>
</feature>
<evidence type="ECO:0000313" key="5">
    <source>
        <dbReference type="EMBL" id="QXE89007.1"/>
    </source>
</evidence>
<dbReference type="Proteomes" id="UP000683559">
    <property type="component" value="Chromosome"/>
</dbReference>
<evidence type="ECO:0000313" key="6">
    <source>
        <dbReference type="Proteomes" id="UP000683559"/>
    </source>
</evidence>
<feature type="signal peptide" evidence="3">
    <location>
        <begin position="1"/>
        <end position="21"/>
    </location>
</feature>
<dbReference type="InterPro" id="IPR025392">
    <property type="entry name" value="DUF4124"/>
</dbReference>
<reference evidence="5 6" key="1">
    <citation type="submission" date="2021-06" db="EMBL/GenBank/DDBJ databases">
        <title>Gemonas diversity in paddy soil.</title>
        <authorList>
            <person name="Liu G."/>
        </authorList>
    </citation>
    <scope>NUCLEOTIDE SEQUENCE [LARGE SCALE GENOMIC DNA]</scope>
    <source>
        <strain evidence="5 6">RG2</strain>
    </source>
</reference>
<evidence type="ECO:0000256" key="1">
    <source>
        <dbReference type="SAM" id="Coils"/>
    </source>
</evidence>
<feature type="coiled-coil region" evidence="1">
    <location>
        <begin position="95"/>
        <end position="122"/>
    </location>
</feature>
<dbReference type="EMBL" id="CP077683">
    <property type="protein sequence ID" value="QXE89007.1"/>
    <property type="molecule type" value="Genomic_DNA"/>
</dbReference>
<dbReference type="Pfam" id="PF13511">
    <property type="entry name" value="DUF4124"/>
    <property type="match status" value="1"/>
</dbReference>